<evidence type="ECO:0000256" key="1">
    <source>
        <dbReference type="SAM" id="Coils"/>
    </source>
</evidence>
<feature type="region of interest" description="Disordered" evidence="2">
    <location>
        <begin position="335"/>
        <end position="359"/>
    </location>
</feature>
<sequence>MTAVDPSGPLVAESIISAGKTNWNLMHANLQTWKAPAKLLDDDSYNTTVLQLNPSTSEDDLDDRVALEAQSLGLLPHSVVSDLVAITSSLSTVTVASDSINQSSIQSQSTGQISCASSDHRPLTRSSQVSDRSPTHSESPSFQSEGDTRRNSPLRRGLRKMTGFRKKRSGSTALASPTLTSISSDTDTQRSEEASIDMKSPLSIKSSKSSWSQPLSVSKPSYEQPLPFDEDATKRSIECRRLLNLRMSQMDEMARFLEFQSSLISKLRAQKEDFKRQRQADHERILSEQSLKNEQAVEELEARQLEEEMKMQKEHELEKRAVMVRLRHMEAYCHNPTPPPEIISPASGRSSTDSSFPERRVTDKDYHNLAQQYRERDAMDTLHTSKINVLRGRQKKAVEKLMAKKEGELKKLELEQEKQLQAIDQAFGAQEADLRLALEAKRIRLETRWKTQALIERTKMEKATGLTYAPLPDVIAIEDSNATGLAL</sequence>
<dbReference type="RefSeq" id="XP_013310597.1">
    <property type="nucleotide sequence ID" value="XM_013455143.1"/>
</dbReference>
<feature type="compositionally biased region" description="Basic residues" evidence="2">
    <location>
        <begin position="152"/>
        <end position="169"/>
    </location>
</feature>
<evidence type="ECO:0000313" key="4">
    <source>
        <dbReference type="Proteomes" id="UP000054342"/>
    </source>
</evidence>
<feature type="compositionally biased region" description="Polar residues" evidence="2">
    <location>
        <begin position="124"/>
        <end position="145"/>
    </location>
</feature>
<feature type="region of interest" description="Disordered" evidence="2">
    <location>
        <begin position="101"/>
        <end position="229"/>
    </location>
</feature>
<proteinExistence type="predicted"/>
<feature type="compositionally biased region" description="Polar residues" evidence="2">
    <location>
        <begin position="170"/>
        <end position="186"/>
    </location>
</feature>
<keyword evidence="1" id="KW-0175">Coiled coil</keyword>
<feature type="coiled-coil region" evidence="1">
    <location>
        <begin position="395"/>
        <end position="422"/>
    </location>
</feature>
<feature type="compositionally biased region" description="Low complexity" evidence="2">
    <location>
        <begin position="101"/>
        <end position="114"/>
    </location>
</feature>
<evidence type="ECO:0000256" key="2">
    <source>
        <dbReference type="SAM" id="MobiDB-lite"/>
    </source>
</evidence>
<dbReference type="AlphaFoldDB" id="A0A0D2CJN5"/>
<gene>
    <name evidence="3" type="ORF">PV05_11637</name>
</gene>
<reference evidence="3 4" key="1">
    <citation type="submission" date="2015-01" db="EMBL/GenBank/DDBJ databases">
        <title>The Genome Sequence of Exophiala xenobiotica CBS118157.</title>
        <authorList>
            <consortium name="The Broad Institute Genomics Platform"/>
            <person name="Cuomo C."/>
            <person name="de Hoog S."/>
            <person name="Gorbushina A."/>
            <person name="Stielow B."/>
            <person name="Teixiera M."/>
            <person name="Abouelleil A."/>
            <person name="Chapman S.B."/>
            <person name="Priest M."/>
            <person name="Young S.K."/>
            <person name="Wortman J."/>
            <person name="Nusbaum C."/>
            <person name="Birren B."/>
        </authorList>
    </citation>
    <scope>NUCLEOTIDE SEQUENCE [LARGE SCALE GENOMIC DNA]</scope>
    <source>
        <strain evidence="3 4">CBS 118157</strain>
    </source>
</reference>
<organism evidence="3 4">
    <name type="scientific">Exophiala xenobiotica</name>
    <dbReference type="NCBI Taxonomy" id="348802"/>
    <lineage>
        <taxon>Eukaryota</taxon>
        <taxon>Fungi</taxon>
        <taxon>Dikarya</taxon>
        <taxon>Ascomycota</taxon>
        <taxon>Pezizomycotina</taxon>
        <taxon>Eurotiomycetes</taxon>
        <taxon>Chaetothyriomycetidae</taxon>
        <taxon>Chaetothyriales</taxon>
        <taxon>Herpotrichiellaceae</taxon>
        <taxon>Exophiala</taxon>
    </lineage>
</organism>
<name>A0A0D2CJN5_9EURO</name>
<dbReference type="Proteomes" id="UP000054342">
    <property type="component" value="Unassembled WGS sequence"/>
</dbReference>
<feature type="coiled-coil region" evidence="1">
    <location>
        <begin position="257"/>
        <end position="315"/>
    </location>
</feature>
<dbReference type="EMBL" id="KN847323">
    <property type="protein sequence ID" value="KIW50012.1"/>
    <property type="molecule type" value="Genomic_DNA"/>
</dbReference>
<dbReference type="GeneID" id="25333545"/>
<keyword evidence="4" id="KW-1185">Reference proteome</keyword>
<evidence type="ECO:0000313" key="3">
    <source>
        <dbReference type="EMBL" id="KIW50012.1"/>
    </source>
</evidence>
<accession>A0A0D2CJN5</accession>
<dbReference type="RefSeq" id="XP_013310596.1">
    <property type="nucleotide sequence ID" value="XM_013455142.1"/>
</dbReference>
<protein>
    <submittedName>
        <fullName evidence="3">Uncharacterized protein</fullName>
    </submittedName>
</protein>
<dbReference type="OrthoDB" id="9977870at2759"/>
<dbReference type="HOGENOM" id="CLU_540821_0_0_1"/>
<dbReference type="EMBL" id="KN847323">
    <property type="protein sequence ID" value="KIW50013.1"/>
    <property type="molecule type" value="Genomic_DNA"/>
</dbReference>
<feature type="compositionally biased region" description="Low complexity" evidence="2">
    <location>
        <begin position="199"/>
        <end position="221"/>
    </location>
</feature>
<dbReference type="STRING" id="348802.A0A0D2CJN5"/>